<dbReference type="PANTHER" id="PTHR43806">
    <property type="entry name" value="PEPTIDASE S8"/>
    <property type="match status" value="1"/>
</dbReference>
<dbReference type="InterPro" id="IPR036770">
    <property type="entry name" value="Ankyrin_rpt-contain_sf"/>
</dbReference>
<dbReference type="InterPro" id="IPR036852">
    <property type="entry name" value="Peptidase_S8/S53_dom_sf"/>
</dbReference>
<evidence type="ECO:0000313" key="8">
    <source>
        <dbReference type="EMBL" id="KUI69791.1"/>
    </source>
</evidence>
<dbReference type="GO" id="GO:0006508">
    <property type="term" value="P:proteolysis"/>
    <property type="evidence" value="ECO:0007669"/>
    <property type="project" value="UniProtKB-KW"/>
</dbReference>
<sequence>MDTVNKNLLAGFNVNTVQKLWDRWTGSSMTASKVYFMIENAVEKVSTDECWGQNETWTDSTMSKFIFAEKRDPIVDDFTRILKFKETRKSKLKKASLFAEAIENFKMFTNVLNEAKDNEGKQDDEVREQAWKFRAAYTTVQALCLNQPKMAFENEDTRSITKSGFQCAAEAGAEQLLQIMIEELLKSLQRETVQDINVDMLNYMSKPFGGKTALHMAVDKGRLGVIEALLCGYPRLANYDCVSSAIANTVHEKKIEARERALKAFKLLTTAMGSRLDSERVWAEAVEISSPTVVKHLLEGANSAKFAIYRNARIIVEKGDVTTWKMFSNASRDEFMSTPGCDLLHMAVKSGKAEIIDAILEEYPDKIEVKIQDNGLSKYPIQYLANNSSNGPIRSRLVDAMIKRPNLGIQEIRRILKTVEGEVSDKIFRFERVLKYANFPDLDIAPAPKTIAPTMSTTPTSALETDTWRQDHTEIKGVLDWLKKRRVTTILNLSVSDRLHCPHSDDVVASCINGFGIRVLKWKKLDLYLGNLDEKAKEQLQELHLYSSGKWAVHDEWFQELPKFSNDVLSENRVKAVTKALQEKISIFKKGPEQFGNQGRPITIQHDQDKSNKEAESRSNANGSFVQPINSNSVKADGKLEIIVTKCSWATEQGHRIDLDHEDIPYEVVGKNLQAFLEKFRNYYVVEQETPPARTKVALIDSGVLVTGGPGEVYTKENAIFGKNPAHRIVDGTSLVSKDNKEEVYWHASDPHGSQMAQLICSINPCCDLYVVKVVERRDEGISANNIAEAIDWAMKKGVDIISMSLVTFRDDGETLVQAIRQAKQNDIVIISSTADEGFRPDKSTTSEGEVKDKLFSISACNSNGSLLDQSQKEGYHFSFLGDNVSVEPVPFLQSRTRIRGSSVATAIAAGTAALAVACCRISENCNTNSSMHWRYDMVKKTFKSMALGVAQGLPWVDLERFCCERDELVEAFDFKATVDRYFQRS</sequence>
<evidence type="ECO:0000256" key="6">
    <source>
        <dbReference type="SAM" id="MobiDB-lite"/>
    </source>
</evidence>
<dbReference type="SMART" id="SM00248">
    <property type="entry name" value="ANK"/>
    <property type="match status" value="2"/>
</dbReference>
<proteinExistence type="inferred from homology"/>
<dbReference type="Proteomes" id="UP000078559">
    <property type="component" value="Chromosome 5"/>
</dbReference>
<keyword evidence="5" id="KW-0040">ANK repeat</keyword>
<dbReference type="SUPFAM" id="SSF52743">
    <property type="entry name" value="Subtilisin-like"/>
    <property type="match status" value="1"/>
</dbReference>
<feature type="compositionally biased region" description="Polar residues" evidence="6">
    <location>
        <begin position="618"/>
        <end position="630"/>
    </location>
</feature>
<dbReference type="Pfam" id="PF00023">
    <property type="entry name" value="Ank"/>
    <property type="match status" value="1"/>
</dbReference>
<dbReference type="Gene3D" id="1.25.40.20">
    <property type="entry name" value="Ankyrin repeat-containing domain"/>
    <property type="match status" value="1"/>
</dbReference>
<evidence type="ECO:0000256" key="1">
    <source>
        <dbReference type="ARBA" id="ARBA00011073"/>
    </source>
</evidence>
<feature type="compositionally biased region" description="Basic and acidic residues" evidence="6">
    <location>
        <begin position="606"/>
        <end position="617"/>
    </location>
</feature>
<protein>
    <submittedName>
        <fullName evidence="8">Subtilisin DY</fullName>
    </submittedName>
</protein>
<dbReference type="AlphaFoldDB" id="A0A194VZV9"/>
<organism evidence="8 9">
    <name type="scientific">Cytospora mali</name>
    <name type="common">Apple Valsa canker fungus</name>
    <name type="synonym">Valsa mali</name>
    <dbReference type="NCBI Taxonomy" id="578113"/>
    <lineage>
        <taxon>Eukaryota</taxon>
        <taxon>Fungi</taxon>
        <taxon>Dikarya</taxon>
        <taxon>Ascomycota</taxon>
        <taxon>Pezizomycotina</taxon>
        <taxon>Sordariomycetes</taxon>
        <taxon>Sordariomycetidae</taxon>
        <taxon>Diaporthales</taxon>
        <taxon>Cytosporaceae</taxon>
        <taxon>Cytospora</taxon>
    </lineage>
</organism>
<dbReference type="EMBL" id="CM003102">
    <property type="protein sequence ID" value="KUI69791.1"/>
    <property type="molecule type" value="Genomic_DNA"/>
</dbReference>
<evidence type="ECO:0000256" key="5">
    <source>
        <dbReference type="PROSITE-ProRule" id="PRU00023"/>
    </source>
</evidence>
<keyword evidence="2" id="KW-0645">Protease</keyword>
<name>A0A194VZV9_CYTMA</name>
<feature type="domain" description="Peptidase S8/S53" evidence="7">
    <location>
        <begin position="695"/>
        <end position="917"/>
    </location>
</feature>
<accession>A0A194VZV9</accession>
<keyword evidence="3" id="KW-0378">Hydrolase</keyword>
<dbReference type="InterPro" id="IPR002110">
    <property type="entry name" value="Ankyrin_rpt"/>
</dbReference>
<evidence type="ECO:0000256" key="4">
    <source>
        <dbReference type="ARBA" id="ARBA00022825"/>
    </source>
</evidence>
<evidence type="ECO:0000256" key="3">
    <source>
        <dbReference type="ARBA" id="ARBA00022801"/>
    </source>
</evidence>
<dbReference type="InterPro" id="IPR050131">
    <property type="entry name" value="Peptidase_S8_subtilisin-like"/>
</dbReference>
<feature type="repeat" description="ANK" evidence="5">
    <location>
        <begin position="209"/>
        <end position="230"/>
    </location>
</feature>
<dbReference type="Pfam" id="PF00082">
    <property type="entry name" value="Peptidase_S8"/>
    <property type="match status" value="1"/>
</dbReference>
<dbReference type="OrthoDB" id="3565018at2759"/>
<dbReference type="PANTHER" id="PTHR43806:SF11">
    <property type="entry name" value="CEREVISIN-RELATED"/>
    <property type="match status" value="1"/>
</dbReference>
<dbReference type="Gene3D" id="3.40.50.200">
    <property type="entry name" value="Peptidase S8/S53 domain"/>
    <property type="match status" value="1"/>
</dbReference>
<comment type="similarity">
    <text evidence="1">Belongs to the peptidase S8 family.</text>
</comment>
<evidence type="ECO:0000256" key="2">
    <source>
        <dbReference type="ARBA" id="ARBA00022670"/>
    </source>
</evidence>
<dbReference type="PROSITE" id="PS50088">
    <property type="entry name" value="ANK_REPEAT"/>
    <property type="match status" value="1"/>
</dbReference>
<dbReference type="GO" id="GO:0004252">
    <property type="term" value="F:serine-type endopeptidase activity"/>
    <property type="evidence" value="ECO:0007669"/>
    <property type="project" value="InterPro"/>
</dbReference>
<keyword evidence="9" id="KW-1185">Reference proteome</keyword>
<dbReference type="SMR" id="A0A194VZV9"/>
<evidence type="ECO:0000313" key="9">
    <source>
        <dbReference type="Proteomes" id="UP000078559"/>
    </source>
</evidence>
<gene>
    <name evidence="8" type="ORF">VM1G_04804</name>
</gene>
<dbReference type="PROSITE" id="PS50297">
    <property type="entry name" value="ANK_REP_REGION"/>
    <property type="match status" value="1"/>
</dbReference>
<dbReference type="InterPro" id="IPR000209">
    <property type="entry name" value="Peptidase_S8/S53_dom"/>
</dbReference>
<reference evidence="8" key="1">
    <citation type="submission" date="2014-12" db="EMBL/GenBank/DDBJ databases">
        <title>Genome Sequence of Valsa Canker Pathogens Uncovers a Specific Adaption of Colonization on Woody Bark.</title>
        <authorList>
            <person name="Yin Z."/>
            <person name="Liu H."/>
            <person name="Gao X."/>
            <person name="Li Z."/>
            <person name="Song N."/>
            <person name="Ke X."/>
            <person name="Dai Q."/>
            <person name="Wu Y."/>
            <person name="Sun Y."/>
            <person name="Xu J.-R."/>
            <person name="Kang Z.K."/>
            <person name="Wang L."/>
            <person name="Huang L."/>
        </authorList>
    </citation>
    <scope>NUCLEOTIDE SEQUENCE [LARGE SCALE GENOMIC DNA]</scope>
    <source>
        <strain evidence="8">03-8</strain>
    </source>
</reference>
<keyword evidence="4" id="KW-0720">Serine protease</keyword>
<feature type="region of interest" description="Disordered" evidence="6">
    <location>
        <begin position="591"/>
        <end position="630"/>
    </location>
</feature>
<evidence type="ECO:0000259" key="7">
    <source>
        <dbReference type="Pfam" id="PF00082"/>
    </source>
</evidence>